<dbReference type="GO" id="GO:1902201">
    <property type="term" value="P:negative regulation of bacterial-type flagellum-dependent cell motility"/>
    <property type="evidence" value="ECO:0007669"/>
    <property type="project" value="TreeGrafter"/>
</dbReference>
<evidence type="ECO:0000313" key="2">
    <source>
        <dbReference type="EMBL" id="ADL33333.1"/>
    </source>
</evidence>
<dbReference type="InterPro" id="IPR043128">
    <property type="entry name" value="Rev_trsase/Diguanyl_cyclase"/>
</dbReference>
<keyword evidence="3" id="KW-1185">Reference proteome</keyword>
<dbReference type="SUPFAM" id="SSF55073">
    <property type="entry name" value="Nucleotide cyclase"/>
    <property type="match status" value="1"/>
</dbReference>
<dbReference type="RefSeq" id="WP_013279990.1">
    <property type="nucleotide sequence ID" value="NC_014387.1"/>
</dbReference>
<dbReference type="InterPro" id="IPR050469">
    <property type="entry name" value="Diguanylate_Cyclase"/>
</dbReference>
<dbReference type="Pfam" id="PF00990">
    <property type="entry name" value="GGDEF"/>
    <property type="match status" value="1"/>
</dbReference>
<protein>
    <submittedName>
        <fullName evidence="2">GGDEF domain-containing protein</fullName>
    </submittedName>
</protein>
<dbReference type="EMBL" id="CP001810">
    <property type="protein sequence ID" value="ADL33333.1"/>
    <property type="molecule type" value="Genomic_DNA"/>
</dbReference>
<gene>
    <name evidence="2" type="ordered locus">bpr_I0588</name>
</gene>
<dbReference type="STRING" id="515622.bpr_I0588"/>
<dbReference type="PANTHER" id="PTHR45138:SF9">
    <property type="entry name" value="DIGUANYLATE CYCLASE DGCM-RELATED"/>
    <property type="match status" value="1"/>
</dbReference>
<reference evidence="2 3" key="1">
    <citation type="journal article" date="2010" name="PLoS ONE">
        <title>The glycobiome of the rumen bacterium Butyrivibrio proteoclasticus B316(T) highlights adaptation to a polysaccharide-rich environment.</title>
        <authorList>
            <person name="Kelly W.J."/>
            <person name="Leahy S.C."/>
            <person name="Altermann E."/>
            <person name="Yeoman C.J."/>
            <person name="Dunne J.C."/>
            <person name="Kong Z."/>
            <person name="Pacheco D.M."/>
            <person name="Li D."/>
            <person name="Noel S.J."/>
            <person name="Moon C.D."/>
            <person name="Cookson A.L."/>
            <person name="Attwood G.T."/>
        </authorList>
    </citation>
    <scope>NUCLEOTIDE SEQUENCE [LARGE SCALE GENOMIC DNA]</scope>
    <source>
        <strain evidence="3">ATCC 51982 / DSM 14932 / B316</strain>
    </source>
</reference>
<feature type="domain" description="GGDEF" evidence="1">
    <location>
        <begin position="260"/>
        <end position="395"/>
    </location>
</feature>
<name>E0S0K8_BUTPB</name>
<dbReference type="HOGENOM" id="CLU_031527_0_0_9"/>
<organism evidence="2 3">
    <name type="scientific">Butyrivibrio proteoclasticus (strain ATCC 51982 / DSM 14932 / B316)</name>
    <name type="common">Clostridium proteoclasticum</name>
    <dbReference type="NCBI Taxonomy" id="515622"/>
    <lineage>
        <taxon>Bacteria</taxon>
        <taxon>Bacillati</taxon>
        <taxon>Bacillota</taxon>
        <taxon>Clostridia</taxon>
        <taxon>Lachnospirales</taxon>
        <taxon>Lachnospiraceae</taxon>
        <taxon>Butyrivibrio</taxon>
    </lineage>
</organism>
<dbReference type="InterPro" id="IPR000160">
    <property type="entry name" value="GGDEF_dom"/>
</dbReference>
<dbReference type="AlphaFoldDB" id="E0S0K8"/>
<evidence type="ECO:0000259" key="1">
    <source>
        <dbReference type="PROSITE" id="PS50887"/>
    </source>
</evidence>
<dbReference type="PANTHER" id="PTHR45138">
    <property type="entry name" value="REGULATORY COMPONENTS OF SENSORY TRANSDUCTION SYSTEM"/>
    <property type="match status" value="1"/>
</dbReference>
<dbReference type="Proteomes" id="UP000001299">
    <property type="component" value="Chromosome 1"/>
</dbReference>
<dbReference type="SMART" id="SM00267">
    <property type="entry name" value="GGDEF"/>
    <property type="match status" value="1"/>
</dbReference>
<dbReference type="eggNOG" id="COG2199">
    <property type="taxonomic scope" value="Bacteria"/>
</dbReference>
<sequence>MKDVTFHEIIITKDDQKIVSADSKVYDALGSFAVKPMNELIASEDMEIYENNIKNCDGNWYPSKILSPDTMYYTYMRAADNGKHIRLTVVNAHDLLNAHSSLMKTINTFNAQLNLYEDVFFEYDVAKETVNVYNTAIADFDAGVYSINEFENFLISRVDDEQKQAVKGFFLQIKSGVGRSTTVIDGNLLNDDPSVTQTVLDEAYAFYGADTEGVVGHIQLKRDGGSSKFSVFRYDSLTGMIDKSDIIRIARERIDDRRLEGTTLVIIDLDFFKNINDSFGHQFGDVVIKKIADIISNEVGTSGISGRFGGDEFFVVLYNIQTEEELRAILKGIKNKVSATFQDKGLDKDNPLSVSIGAAVFPKDADNYDDLFMLADHCLYLAKAGGRNRYIFYRQDKHGTLEDVKQKHLISKKINERSISYGETIVRMFDMALHDGEGSLDYFMNEFADTFELQNVLLFAGEPYRFVSSAGSTPIDDKEANELVISVLNSKDKDKYFSLGDFVVINELDSLPPHAHSIRSFLINREVYSFIMIRFFDKDHRECVLLISAVGTKIVWNRTHFKYYRAFTDLLSLYSIGE</sequence>
<dbReference type="CDD" id="cd01949">
    <property type="entry name" value="GGDEF"/>
    <property type="match status" value="1"/>
</dbReference>
<dbReference type="NCBIfam" id="TIGR00254">
    <property type="entry name" value="GGDEF"/>
    <property type="match status" value="1"/>
</dbReference>
<dbReference type="InterPro" id="IPR029787">
    <property type="entry name" value="Nucleotide_cyclase"/>
</dbReference>
<dbReference type="GO" id="GO:0005886">
    <property type="term" value="C:plasma membrane"/>
    <property type="evidence" value="ECO:0007669"/>
    <property type="project" value="TreeGrafter"/>
</dbReference>
<dbReference type="PROSITE" id="PS50887">
    <property type="entry name" value="GGDEF"/>
    <property type="match status" value="1"/>
</dbReference>
<dbReference type="KEGG" id="bpb:bpr_I0588"/>
<dbReference type="GO" id="GO:0052621">
    <property type="term" value="F:diguanylate cyclase activity"/>
    <property type="evidence" value="ECO:0007669"/>
    <property type="project" value="TreeGrafter"/>
</dbReference>
<dbReference type="Gene3D" id="3.30.70.270">
    <property type="match status" value="1"/>
</dbReference>
<dbReference type="GO" id="GO:0043709">
    <property type="term" value="P:cell adhesion involved in single-species biofilm formation"/>
    <property type="evidence" value="ECO:0007669"/>
    <property type="project" value="TreeGrafter"/>
</dbReference>
<evidence type="ECO:0000313" key="3">
    <source>
        <dbReference type="Proteomes" id="UP000001299"/>
    </source>
</evidence>
<proteinExistence type="predicted"/>
<accession>E0S0K8</accession>